<evidence type="ECO:0000256" key="1">
    <source>
        <dbReference type="SAM" id="MobiDB-lite"/>
    </source>
</evidence>
<protein>
    <submittedName>
        <fullName evidence="2">Uncharacterized protein</fullName>
    </submittedName>
</protein>
<reference evidence="2" key="1">
    <citation type="submission" date="2018-07" db="EMBL/GenBank/DDBJ databases">
        <title>The genomes of Aspergillus section Nigri reveals drivers in fungal speciation.</title>
        <authorList>
            <consortium name="DOE Joint Genome Institute"/>
            <person name="Vesth T.C."/>
            <person name="Nybo J."/>
            <person name="Theobald S."/>
            <person name="Brandl J."/>
            <person name="Frisvad J.C."/>
            <person name="Nielsen K.F."/>
            <person name="Lyhne E.K."/>
            <person name="Kogle M.E."/>
            <person name="Kuo A."/>
            <person name="Riley R."/>
            <person name="Clum A."/>
            <person name="Nolan M."/>
            <person name="Lipzen A."/>
            <person name="Salamov A."/>
            <person name="Henrissat B."/>
            <person name="Wiebenga A."/>
            <person name="De vries R.P."/>
            <person name="Grigoriev I.V."/>
            <person name="Mortensen U.H."/>
            <person name="Andersen M.R."/>
            <person name="Baker S.E."/>
        </authorList>
    </citation>
    <scope>NUCLEOTIDE SEQUENCE [LARGE SCALE GENOMIC DNA]</scope>
    <source>
        <strain evidence="2">CBS 139.54b</strain>
    </source>
</reference>
<gene>
    <name evidence="2" type="ORF">BDQ94DRAFT_149618</name>
</gene>
<dbReference type="GeneID" id="38135773"/>
<name>A0A3F3PSK5_9EURO</name>
<proteinExistence type="predicted"/>
<dbReference type="EMBL" id="KZ852064">
    <property type="protein sequence ID" value="RDH29853.1"/>
    <property type="molecule type" value="Genomic_DNA"/>
</dbReference>
<dbReference type="RefSeq" id="XP_026622875.1">
    <property type="nucleotide sequence ID" value="XM_026767417.1"/>
</dbReference>
<keyword evidence="3" id="KW-1185">Reference proteome</keyword>
<organism evidence="2 3">
    <name type="scientific">Aspergillus welwitschiae</name>
    <dbReference type="NCBI Taxonomy" id="1341132"/>
    <lineage>
        <taxon>Eukaryota</taxon>
        <taxon>Fungi</taxon>
        <taxon>Dikarya</taxon>
        <taxon>Ascomycota</taxon>
        <taxon>Pezizomycotina</taxon>
        <taxon>Eurotiomycetes</taxon>
        <taxon>Eurotiomycetidae</taxon>
        <taxon>Eurotiales</taxon>
        <taxon>Aspergillaceae</taxon>
        <taxon>Aspergillus</taxon>
        <taxon>Aspergillus subgen. Circumdati</taxon>
    </lineage>
</organism>
<feature type="region of interest" description="Disordered" evidence="1">
    <location>
        <begin position="1"/>
        <end position="69"/>
    </location>
</feature>
<dbReference type="Proteomes" id="UP000253729">
    <property type="component" value="Unassembled WGS sequence"/>
</dbReference>
<accession>A0A3F3PSK5</accession>
<evidence type="ECO:0000313" key="3">
    <source>
        <dbReference type="Proteomes" id="UP000253729"/>
    </source>
</evidence>
<evidence type="ECO:0000313" key="2">
    <source>
        <dbReference type="EMBL" id="RDH29853.1"/>
    </source>
</evidence>
<sequence length="69" mass="7329">MNLRIIPISTVSHPSHFGPLDSQSSGVHESAAGRRLAPNPLPRGSNEQSSMTVGATPVRPNIESRESVI</sequence>
<dbReference type="AlphaFoldDB" id="A0A3F3PSK5"/>